<evidence type="ECO:0000259" key="6">
    <source>
        <dbReference type="Pfam" id="PF01370"/>
    </source>
</evidence>
<dbReference type="AlphaFoldDB" id="A0A6J7F9I1"/>
<dbReference type="Pfam" id="PF01370">
    <property type="entry name" value="Epimerase"/>
    <property type="match status" value="1"/>
</dbReference>
<dbReference type="SUPFAM" id="SSF51735">
    <property type="entry name" value="NAD(P)-binding Rossmann-fold domains"/>
    <property type="match status" value="1"/>
</dbReference>
<evidence type="ECO:0000256" key="4">
    <source>
        <dbReference type="ARBA" id="ARBA00023235"/>
    </source>
</evidence>
<evidence type="ECO:0000256" key="2">
    <source>
        <dbReference type="ARBA" id="ARBA00007637"/>
    </source>
</evidence>
<evidence type="ECO:0000313" key="7">
    <source>
        <dbReference type="EMBL" id="CAB4892922.1"/>
    </source>
</evidence>
<evidence type="ECO:0000256" key="3">
    <source>
        <dbReference type="ARBA" id="ARBA00023027"/>
    </source>
</evidence>
<comment type="cofactor">
    <cofactor evidence="1">
        <name>NAD(+)</name>
        <dbReference type="ChEBI" id="CHEBI:57540"/>
    </cofactor>
</comment>
<proteinExistence type="inferred from homology"/>
<comment type="similarity">
    <text evidence="2">Belongs to the NAD(P)-dependent epimerase/dehydratase family.</text>
</comment>
<dbReference type="NCBIfam" id="TIGR01179">
    <property type="entry name" value="galE"/>
    <property type="match status" value="1"/>
</dbReference>
<keyword evidence="3" id="KW-0520">NAD</keyword>
<dbReference type="EMBL" id="CAFBMB010000026">
    <property type="protein sequence ID" value="CAB4892922.1"/>
    <property type="molecule type" value="Genomic_DNA"/>
</dbReference>
<sequence>MTHGWLVTGGAGYIGSHVVRSFMAAGIEPVVIDDLSSGHRDFIPDGVEFIHGSLLNRSVVAHALTRAPAGVVHLAGYKYAGESMQRPLHTFEQNVQGTVVLLDEMVSAGVANIVFSSSAAVYGTPQDDEVTESAPLHPESPYGETKLIGEWLVADAGRAHGLRHTSLRYFNVAGSGSSDVYDSSPHNLFPMIFSALSRGETPHINGTDYDTPDGTCLRDYVHVVDVAEAHVRAAQALLTGVTLDPVYNLGSGTGFSVSEVMHTVARVTGVPFDPELRPRRLGDPARIVGSGARAEKDLGWTHLRDLEAMVTSAWAANPGRARNSDSPS</sequence>
<reference evidence="7" key="1">
    <citation type="submission" date="2020-05" db="EMBL/GenBank/DDBJ databases">
        <authorList>
            <person name="Chiriac C."/>
            <person name="Salcher M."/>
            <person name="Ghai R."/>
            <person name="Kavagutti S V."/>
        </authorList>
    </citation>
    <scope>NUCLEOTIDE SEQUENCE</scope>
</reference>
<feature type="domain" description="NAD-dependent epimerase/dehydratase" evidence="6">
    <location>
        <begin position="5"/>
        <end position="250"/>
    </location>
</feature>
<keyword evidence="4" id="KW-0413">Isomerase</keyword>
<accession>A0A6J7F9I1</accession>
<evidence type="ECO:0000256" key="5">
    <source>
        <dbReference type="ARBA" id="ARBA00023277"/>
    </source>
</evidence>
<gene>
    <name evidence="7" type="ORF">UFOPK3516_00518</name>
</gene>
<dbReference type="GO" id="GO:0033499">
    <property type="term" value="P:galactose catabolic process via UDP-galactose, Leloir pathway"/>
    <property type="evidence" value="ECO:0007669"/>
    <property type="project" value="TreeGrafter"/>
</dbReference>
<dbReference type="GO" id="GO:0003978">
    <property type="term" value="F:UDP-glucose 4-epimerase activity"/>
    <property type="evidence" value="ECO:0007669"/>
    <property type="project" value="InterPro"/>
</dbReference>
<dbReference type="PANTHER" id="PTHR43725">
    <property type="entry name" value="UDP-GLUCOSE 4-EPIMERASE"/>
    <property type="match status" value="1"/>
</dbReference>
<organism evidence="7">
    <name type="scientific">freshwater metagenome</name>
    <dbReference type="NCBI Taxonomy" id="449393"/>
    <lineage>
        <taxon>unclassified sequences</taxon>
        <taxon>metagenomes</taxon>
        <taxon>ecological metagenomes</taxon>
    </lineage>
</organism>
<protein>
    <submittedName>
        <fullName evidence="7">Unannotated protein</fullName>
    </submittedName>
</protein>
<name>A0A6J7F9I1_9ZZZZ</name>
<dbReference type="InterPro" id="IPR036291">
    <property type="entry name" value="NAD(P)-bd_dom_sf"/>
</dbReference>
<dbReference type="PANTHER" id="PTHR43725:SF53">
    <property type="entry name" value="UDP-ARABINOSE 4-EPIMERASE 1"/>
    <property type="match status" value="1"/>
</dbReference>
<evidence type="ECO:0000256" key="1">
    <source>
        <dbReference type="ARBA" id="ARBA00001911"/>
    </source>
</evidence>
<dbReference type="Gene3D" id="3.40.50.720">
    <property type="entry name" value="NAD(P)-binding Rossmann-like Domain"/>
    <property type="match status" value="1"/>
</dbReference>
<dbReference type="InterPro" id="IPR005886">
    <property type="entry name" value="UDP_G4E"/>
</dbReference>
<dbReference type="InterPro" id="IPR001509">
    <property type="entry name" value="Epimerase_deHydtase"/>
</dbReference>
<keyword evidence="5" id="KW-0119">Carbohydrate metabolism</keyword>
<dbReference type="Gene3D" id="3.90.25.10">
    <property type="entry name" value="UDP-galactose 4-epimerase, domain 1"/>
    <property type="match status" value="1"/>
</dbReference>